<name>A0A151Z445_TIELA</name>
<evidence type="ECO:0000256" key="4">
    <source>
        <dbReference type="ARBA" id="ARBA00022990"/>
    </source>
</evidence>
<dbReference type="SMART" id="SM00132">
    <property type="entry name" value="LIM"/>
    <property type="match status" value="1"/>
</dbReference>
<keyword evidence="12" id="KW-1185">Reference proteome</keyword>
<evidence type="ECO:0000256" key="2">
    <source>
        <dbReference type="ARBA" id="ARBA00022723"/>
    </source>
</evidence>
<evidence type="ECO:0000313" key="11">
    <source>
        <dbReference type="EMBL" id="KYQ88687.1"/>
    </source>
</evidence>
<dbReference type="GO" id="GO:0046872">
    <property type="term" value="F:metal ion binding"/>
    <property type="evidence" value="ECO:0007669"/>
    <property type="project" value="UniProtKB-KW"/>
</dbReference>
<evidence type="ECO:0000256" key="6">
    <source>
        <dbReference type="ARBA" id="ARBA00055254"/>
    </source>
</evidence>
<keyword evidence="3 8" id="KW-0862">Zinc</keyword>
<dbReference type="PROSITE" id="PS00478">
    <property type="entry name" value="LIM_DOMAIN_1"/>
    <property type="match status" value="1"/>
</dbReference>
<evidence type="ECO:0000259" key="10">
    <source>
        <dbReference type="PROSITE" id="PS50023"/>
    </source>
</evidence>
<evidence type="ECO:0000256" key="8">
    <source>
        <dbReference type="PROSITE-ProRule" id="PRU00125"/>
    </source>
</evidence>
<keyword evidence="5 8" id="KW-0440">LIM domain</keyword>
<dbReference type="CDD" id="cd09401">
    <property type="entry name" value="LIM_TLP_like"/>
    <property type="match status" value="1"/>
</dbReference>
<dbReference type="PANTHER" id="PTHR46074">
    <property type="entry name" value="CYSTEINE-RICH PROTEIN CRIP FAMILY MEMBER"/>
    <property type="match status" value="1"/>
</dbReference>
<protein>
    <recommendedName>
        <fullName evidence="7">Cysteine-rich protein 1</fullName>
    </recommendedName>
</protein>
<organism evidence="11 12">
    <name type="scientific">Tieghemostelium lacteum</name>
    <name type="common">Slime mold</name>
    <name type="synonym">Dictyostelium lacteum</name>
    <dbReference type="NCBI Taxonomy" id="361077"/>
    <lineage>
        <taxon>Eukaryota</taxon>
        <taxon>Amoebozoa</taxon>
        <taxon>Evosea</taxon>
        <taxon>Eumycetozoa</taxon>
        <taxon>Dictyostelia</taxon>
        <taxon>Dictyosteliales</taxon>
        <taxon>Raperosteliaceae</taxon>
        <taxon>Tieghemostelium</taxon>
    </lineage>
</organism>
<dbReference type="OrthoDB" id="25654at2759"/>
<evidence type="ECO:0000256" key="7">
    <source>
        <dbReference type="ARBA" id="ARBA00072537"/>
    </source>
</evidence>
<dbReference type="Pfam" id="PF00412">
    <property type="entry name" value="LIM"/>
    <property type="match status" value="1"/>
</dbReference>
<proteinExistence type="predicted"/>
<dbReference type="InterPro" id="IPR001781">
    <property type="entry name" value="Znf_LIM"/>
</dbReference>
<evidence type="ECO:0000256" key="9">
    <source>
        <dbReference type="SAM" id="MobiDB-lite"/>
    </source>
</evidence>
<feature type="compositionally biased region" description="Low complexity" evidence="9">
    <location>
        <begin position="94"/>
        <end position="111"/>
    </location>
</feature>
<gene>
    <name evidence="11" type="ORF">DLAC_10711</name>
</gene>
<feature type="region of interest" description="Disordered" evidence="9">
    <location>
        <begin position="88"/>
        <end position="150"/>
    </location>
</feature>
<evidence type="ECO:0000256" key="1">
    <source>
        <dbReference type="ARBA" id="ARBA00022481"/>
    </source>
</evidence>
<sequence length="178" mass="19081">MSSTCPTCMKAVYFAERVDGINGKKYHRACYKCANCRKTLEVGKNLEHEGKIYCHQCHSQFGISGYGYGFALDSYKGRKQNDVHLVGGSSASYHTPQTSVVTTPTPSSHKPSAIKTTPSYVKPSYSSSSSSVSSDKWNTYSSSSTPSYSSSTGAKKFCTHCGNSVVGANFCSGCGVKV</sequence>
<dbReference type="FunFam" id="2.10.110.10:FF:000054">
    <property type="entry name" value="Cysteine-rich protein 1"/>
    <property type="match status" value="1"/>
</dbReference>
<feature type="compositionally biased region" description="Low complexity" evidence="9">
    <location>
        <begin position="118"/>
        <end position="150"/>
    </location>
</feature>
<dbReference type="Gene3D" id="2.10.110.10">
    <property type="entry name" value="Cysteine Rich Protein"/>
    <property type="match status" value="1"/>
</dbReference>
<dbReference type="Proteomes" id="UP000076078">
    <property type="component" value="Unassembled WGS sequence"/>
</dbReference>
<accession>A0A151Z445</accession>
<evidence type="ECO:0000256" key="3">
    <source>
        <dbReference type="ARBA" id="ARBA00022833"/>
    </source>
</evidence>
<keyword evidence="2 8" id="KW-0479">Metal-binding</keyword>
<feature type="domain" description="LIM zinc-binding" evidence="10">
    <location>
        <begin position="3"/>
        <end position="64"/>
    </location>
</feature>
<dbReference type="PROSITE" id="PS50023">
    <property type="entry name" value="LIM_DOMAIN_2"/>
    <property type="match status" value="1"/>
</dbReference>
<dbReference type="PANTHER" id="PTHR46074:SF5">
    <property type="entry name" value="LIM DOMAIN-CONTAINING PROTEIN C"/>
    <property type="match status" value="1"/>
</dbReference>
<dbReference type="InParanoid" id="A0A151Z445"/>
<keyword evidence="4" id="KW-0007">Acetylation</keyword>
<dbReference type="OMA" id="YCANCHA"/>
<dbReference type="AlphaFoldDB" id="A0A151Z445"/>
<dbReference type="EMBL" id="LODT01000048">
    <property type="protein sequence ID" value="KYQ88687.1"/>
    <property type="molecule type" value="Genomic_DNA"/>
</dbReference>
<keyword evidence="1" id="KW-0488">Methylation</keyword>
<evidence type="ECO:0000256" key="5">
    <source>
        <dbReference type="ARBA" id="ARBA00023038"/>
    </source>
</evidence>
<reference evidence="11 12" key="1">
    <citation type="submission" date="2015-12" db="EMBL/GenBank/DDBJ databases">
        <title>Dictyostelia acquired genes for synthesis and detection of signals that induce cell-type specialization by lateral gene transfer from prokaryotes.</title>
        <authorList>
            <person name="Gloeckner G."/>
            <person name="Schaap P."/>
        </authorList>
    </citation>
    <scope>NUCLEOTIDE SEQUENCE [LARGE SCALE GENOMIC DNA]</scope>
    <source>
        <strain evidence="11 12">TK</strain>
    </source>
</reference>
<evidence type="ECO:0000313" key="12">
    <source>
        <dbReference type="Proteomes" id="UP000076078"/>
    </source>
</evidence>
<comment type="function">
    <text evidence="6">Seems to have a role in zinc absorption and may function as an intracellular zinc transport protein.</text>
</comment>
<dbReference type="SUPFAM" id="SSF57716">
    <property type="entry name" value="Glucocorticoid receptor-like (DNA-binding domain)"/>
    <property type="match status" value="2"/>
</dbReference>
<comment type="caution">
    <text evidence="11">The sequence shown here is derived from an EMBL/GenBank/DDBJ whole genome shotgun (WGS) entry which is preliminary data.</text>
</comment>